<dbReference type="AlphaFoldDB" id="A0A6J4SNT5"/>
<organism evidence="2">
    <name type="scientific">uncultured Solirubrobacteraceae bacterium</name>
    <dbReference type="NCBI Taxonomy" id="1162706"/>
    <lineage>
        <taxon>Bacteria</taxon>
        <taxon>Bacillati</taxon>
        <taxon>Actinomycetota</taxon>
        <taxon>Thermoleophilia</taxon>
        <taxon>Solirubrobacterales</taxon>
        <taxon>Solirubrobacteraceae</taxon>
        <taxon>environmental samples</taxon>
    </lineage>
</organism>
<dbReference type="EMBL" id="CADCVT010000203">
    <property type="protein sequence ID" value="CAA9502686.1"/>
    <property type="molecule type" value="Genomic_DNA"/>
</dbReference>
<evidence type="ECO:0000313" key="2">
    <source>
        <dbReference type="EMBL" id="CAA9502686.1"/>
    </source>
</evidence>
<reference evidence="2" key="1">
    <citation type="submission" date="2020-02" db="EMBL/GenBank/DDBJ databases">
        <authorList>
            <person name="Meier V. D."/>
        </authorList>
    </citation>
    <scope>NUCLEOTIDE SEQUENCE</scope>
    <source>
        <strain evidence="2">AVDCRST_MAG85</strain>
    </source>
</reference>
<sequence length="184" mass="19431">MAAETLVALAVVAVLGFLAGWIARGRDPTRGLTPSVSPGEELSEQKPAVAAQTRTGGLTPSVSPGKEPVKAPDAAKATLRLLDRAVVAYEAAVERWLDEGADVTPAGKAALGELDRAIKRVDVAAARLEEGSEPRFSALDALDALREAARLLQPYREGRAIDAATSRELDRLEDEVRRARSGLA</sequence>
<name>A0A6J4SNT5_9ACTN</name>
<feature type="region of interest" description="Disordered" evidence="1">
    <location>
        <begin position="28"/>
        <end position="70"/>
    </location>
</feature>
<accession>A0A6J4SNT5</accession>
<gene>
    <name evidence="2" type="ORF">AVDCRST_MAG85-1861</name>
</gene>
<proteinExistence type="predicted"/>
<evidence type="ECO:0000256" key="1">
    <source>
        <dbReference type="SAM" id="MobiDB-lite"/>
    </source>
</evidence>
<protein>
    <submittedName>
        <fullName evidence="2">Uncharacterized protein</fullName>
    </submittedName>
</protein>
<feature type="compositionally biased region" description="Polar residues" evidence="1">
    <location>
        <begin position="52"/>
        <end position="62"/>
    </location>
</feature>